<evidence type="ECO:0000256" key="9">
    <source>
        <dbReference type="ARBA" id="ARBA00022968"/>
    </source>
</evidence>
<evidence type="ECO:0000256" key="6">
    <source>
        <dbReference type="ARBA" id="ARBA00018816"/>
    </source>
</evidence>
<keyword evidence="9" id="KW-0735">Signal-anchor</keyword>
<evidence type="ECO:0000259" key="21">
    <source>
        <dbReference type="Pfam" id="PF01370"/>
    </source>
</evidence>
<evidence type="ECO:0000256" key="18">
    <source>
        <dbReference type="ARBA" id="ARBA00049410"/>
    </source>
</evidence>
<comment type="subcellular location">
    <subcellularLocation>
        <location evidence="2">Golgi apparatus membrane</location>
        <topology evidence="2">Single-pass type II membrane protein</topology>
    </subcellularLocation>
    <subcellularLocation>
        <location evidence="17">Golgi apparatus</location>
        <location evidence="17">Golgi stack membrane</location>
    </subcellularLocation>
</comment>
<comment type="pathway">
    <text evidence="3">Nucleotide-sugar biosynthesis; UDP-alpha-D-xylose biosynthesis; UDP-alpha-D-xylose from UDP-alpha-D-glucuronate: step 1/1.</text>
</comment>
<evidence type="ECO:0000256" key="14">
    <source>
        <dbReference type="ARBA" id="ARBA00023180"/>
    </source>
</evidence>
<dbReference type="InterPro" id="IPR044516">
    <property type="entry name" value="UXS-like"/>
</dbReference>
<evidence type="ECO:0000256" key="10">
    <source>
        <dbReference type="ARBA" id="ARBA00022989"/>
    </source>
</evidence>
<dbReference type="GO" id="GO:0032580">
    <property type="term" value="C:Golgi cisterna membrane"/>
    <property type="evidence" value="ECO:0007669"/>
    <property type="project" value="UniProtKB-SubCell"/>
</dbReference>
<evidence type="ECO:0000256" key="20">
    <source>
        <dbReference type="SAM" id="Phobius"/>
    </source>
</evidence>
<feature type="coiled-coil region" evidence="19">
    <location>
        <begin position="62"/>
        <end position="89"/>
    </location>
</feature>
<evidence type="ECO:0000256" key="8">
    <source>
        <dbReference type="ARBA" id="ARBA00022793"/>
    </source>
</evidence>
<keyword evidence="12" id="KW-0333">Golgi apparatus</keyword>
<gene>
    <name evidence="22" type="ORF">AB6A40_009623</name>
</gene>
<dbReference type="Gene3D" id="3.40.50.720">
    <property type="entry name" value="NAD(P)-binding Rossmann-like Domain"/>
    <property type="match status" value="1"/>
</dbReference>
<keyword evidence="14" id="KW-0325">Glycoprotein</keyword>
<dbReference type="PANTHER" id="PTHR43078">
    <property type="entry name" value="UDP-GLUCURONIC ACID DECARBOXYLASE-RELATED"/>
    <property type="match status" value="1"/>
</dbReference>
<keyword evidence="13 20" id="KW-0472">Membrane</keyword>
<keyword evidence="15" id="KW-0456">Lyase</keyword>
<proteinExistence type="inferred from homology"/>
<evidence type="ECO:0000256" key="2">
    <source>
        <dbReference type="ARBA" id="ARBA00004323"/>
    </source>
</evidence>
<evidence type="ECO:0000256" key="13">
    <source>
        <dbReference type="ARBA" id="ARBA00023136"/>
    </source>
</evidence>
<evidence type="ECO:0000313" key="22">
    <source>
        <dbReference type="EMBL" id="MFH4982914.1"/>
    </source>
</evidence>
<name>A0ABD6EXN3_9BILA</name>
<comment type="similarity">
    <text evidence="4">Belongs to the NAD(P)-dependent epimerase/dehydratase family. UDP-glucuronic acid decarboxylase subfamily.</text>
</comment>
<feature type="transmembrane region" description="Helical" evidence="20">
    <location>
        <begin position="18"/>
        <end position="36"/>
    </location>
</feature>
<comment type="cofactor">
    <cofactor evidence="1">
        <name>NAD(+)</name>
        <dbReference type="ChEBI" id="CHEBI:57540"/>
    </cofactor>
</comment>
<evidence type="ECO:0000256" key="17">
    <source>
        <dbReference type="ARBA" id="ARBA00037859"/>
    </source>
</evidence>
<organism evidence="22 23">
    <name type="scientific">Gnathostoma spinigerum</name>
    <dbReference type="NCBI Taxonomy" id="75299"/>
    <lineage>
        <taxon>Eukaryota</taxon>
        <taxon>Metazoa</taxon>
        <taxon>Ecdysozoa</taxon>
        <taxon>Nematoda</taxon>
        <taxon>Chromadorea</taxon>
        <taxon>Rhabditida</taxon>
        <taxon>Spirurina</taxon>
        <taxon>Gnathostomatomorpha</taxon>
        <taxon>Gnathostomatoidea</taxon>
        <taxon>Gnathostomatidae</taxon>
        <taxon>Gnathostoma</taxon>
    </lineage>
</organism>
<dbReference type="FunFam" id="3.40.50.720:FF:000065">
    <property type="entry name" value="UDP-glucuronic acid decarboxylase 1"/>
    <property type="match status" value="1"/>
</dbReference>
<accession>A0ABD6EXN3</accession>
<dbReference type="SUPFAM" id="SSF51735">
    <property type="entry name" value="NAD(P)-binding Rossmann-fold domains"/>
    <property type="match status" value="1"/>
</dbReference>
<evidence type="ECO:0000256" key="16">
    <source>
        <dbReference type="ARBA" id="ARBA00031585"/>
    </source>
</evidence>
<evidence type="ECO:0000256" key="15">
    <source>
        <dbReference type="ARBA" id="ARBA00023239"/>
    </source>
</evidence>
<keyword evidence="11" id="KW-0520">NAD</keyword>
<evidence type="ECO:0000256" key="19">
    <source>
        <dbReference type="SAM" id="Coils"/>
    </source>
</evidence>
<dbReference type="GO" id="GO:0000139">
    <property type="term" value="C:Golgi membrane"/>
    <property type="evidence" value="ECO:0007669"/>
    <property type="project" value="UniProtKB-SubCell"/>
</dbReference>
<dbReference type="AlphaFoldDB" id="A0ABD6EXN3"/>
<evidence type="ECO:0000313" key="23">
    <source>
        <dbReference type="Proteomes" id="UP001608902"/>
    </source>
</evidence>
<evidence type="ECO:0000256" key="3">
    <source>
        <dbReference type="ARBA" id="ARBA00005100"/>
    </source>
</evidence>
<dbReference type="PANTHER" id="PTHR43078:SF6">
    <property type="entry name" value="UDP-GLUCURONIC ACID DECARBOXYLASE 1"/>
    <property type="match status" value="1"/>
</dbReference>
<comment type="catalytic activity">
    <reaction evidence="18">
        <text>UDP-alpha-D-glucuronate + H(+) = UDP-alpha-D-xylose + CO2</text>
        <dbReference type="Rhea" id="RHEA:23916"/>
        <dbReference type="ChEBI" id="CHEBI:15378"/>
        <dbReference type="ChEBI" id="CHEBI:16526"/>
        <dbReference type="ChEBI" id="CHEBI:57632"/>
        <dbReference type="ChEBI" id="CHEBI:58052"/>
        <dbReference type="EC" id="4.1.1.35"/>
    </reaction>
    <physiologicalReaction direction="left-to-right" evidence="18">
        <dbReference type="Rhea" id="RHEA:23917"/>
    </physiologicalReaction>
</comment>
<dbReference type="Proteomes" id="UP001608902">
    <property type="component" value="Unassembled WGS sequence"/>
</dbReference>
<reference evidence="22 23" key="1">
    <citation type="submission" date="2024-08" db="EMBL/GenBank/DDBJ databases">
        <title>Gnathostoma spinigerum genome.</title>
        <authorList>
            <person name="Gonzalez-Bertolin B."/>
            <person name="Monzon S."/>
            <person name="Zaballos A."/>
            <person name="Jimenez P."/>
            <person name="Dekumyoy P."/>
            <person name="Varona S."/>
            <person name="Cuesta I."/>
            <person name="Sumanam S."/>
            <person name="Adisakwattana P."/>
            <person name="Gasser R.B."/>
            <person name="Hernandez-Gonzalez A."/>
            <person name="Young N.D."/>
            <person name="Perteguer M.J."/>
        </authorList>
    </citation>
    <scope>NUCLEOTIDE SEQUENCE [LARGE SCALE GENOMIC DNA]</scope>
    <source>
        <strain evidence="22">AL3</strain>
        <tissue evidence="22">Liver</tissue>
    </source>
</reference>
<evidence type="ECO:0000256" key="7">
    <source>
        <dbReference type="ARBA" id="ARBA00022692"/>
    </source>
</evidence>
<keyword evidence="10 20" id="KW-1133">Transmembrane helix</keyword>
<comment type="caution">
    <text evidence="22">The sequence shown here is derived from an EMBL/GenBank/DDBJ whole genome shotgun (WGS) entry which is preliminary data.</text>
</comment>
<keyword evidence="8" id="KW-0210">Decarboxylase</keyword>
<keyword evidence="23" id="KW-1185">Reference proteome</keyword>
<evidence type="ECO:0000256" key="4">
    <source>
        <dbReference type="ARBA" id="ARBA00007505"/>
    </source>
</evidence>
<dbReference type="InterPro" id="IPR001509">
    <property type="entry name" value="Epimerase_deHydtase"/>
</dbReference>
<dbReference type="CDD" id="cd05230">
    <property type="entry name" value="UGD_SDR_e"/>
    <property type="match status" value="1"/>
</dbReference>
<dbReference type="Pfam" id="PF01370">
    <property type="entry name" value="Epimerase"/>
    <property type="match status" value="1"/>
</dbReference>
<dbReference type="GO" id="GO:0048040">
    <property type="term" value="F:UDP-glucuronate decarboxylase activity"/>
    <property type="evidence" value="ECO:0007669"/>
    <property type="project" value="UniProtKB-EC"/>
</dbReference>
<keyword evidence="7 20" id="KW-0812">Transmembrane</keyword>
<protein>
    <recommendedName>
        <fullName evidence="6">UDP-glucuronic acid decarboxylase 1</fullName>
        <ecNumber evidence="5">4.1.1.35</ecNumber>
    </recommendedName>
    <alternativeName>
        <fullName evidence="16">UDP-glucuronate decarboxylase 1</fullName>
    </alternativeName>
</protein>
<evidence type="ECO:0000256" key="12">
    <source>
        <dbReference type="ARBA" id="ARBA00023034"/>
    </source>
</evidence>
<evidence type="ECO:0000256" key="11">
    <source>
        <dbReference type="ARBA" id="ARBA00023027"/>
    </source>
</evidence>
<dbReference type="EMBL" id="JBGFUD010010457">
    <property type="protein sequence ID" value="MFH4982914.1"/>
    <property type="molecule type" value="Genomic_DNA"/>
</dbReference>
<feature type="domain" description="NAD-dependent epimerase/dehydratase" evidence="21">
    <location>
        <begin position="115"/>
        <end position="341"/>
    </location>
</feature>
<sequence length="445" mass="50826">MPFVDTVSFHQRGHLRHLILVTVLFFCFTSSLFFLLNGGESVNKSKESHQTQPDAAFDEKIYERLLDEIRTLRAEVDRLKKMSEKRQDESPSSLSVEVKKYPPVKFLNEGNRLRILVTGGAGFVGSHLVDRLLRDGHEVIALDNYFTGRKYNVNRWTGHPNFELVHHDVVNSYFTEVDQIYHLASPASPPHYMYNPVKTIKTNTIGTINMLGLARRVKARVLLASTSEVYGDPEVHPQPETYWGHVNTVGPRSCYDEGKRVAESLMVAYQKQVNVDIRIARIFNTFGPRMHINDGRVVSNFIQQALKGQPLTIYGNGSQTRSFQYVDDLVDGLVALMNSNVTVPVNLGNPEEYTIIEFAKIIKQLTDREQASRHVIPTAEDKEIEELYYALDEAVHQRSTFTTVLEEFSAKLGRGEQSKYGRFGHRARNERDQRLVDFTEFSDPM</sequence>
<dbReference type="EC" id="4.1.1.35" evidence="5"/>
<evidence type="ECO:0000256" key="1">
    <source>
        <dbReference type="ARBA" id="ARBA00001911"/>
    </source>
</evidence>
<evidence type="ECO:0000256" key="5">
    <source>
        <dbReference type="ARBA" id="ARBA00012290"/>
    </source>
</evidence>
<keyword evidence="19" id="KW-0175">Coiled coil</keyword>
<dbReference type="InterPro" id="IPR036291">
    <property type="entry name" value="NAD(P)-bd_dom_sf"/>
</dbReference>